<comment type="caution">
    <text evidence="1">The sequence shown here is derived from an EMBL/GenBank/DDBJ whole genome shotgun (WGS) entry which is preliminary data.</text>
</comment>
<organism evidence="1 2">
    <name type="scientific">Streptomyces termitum</name>
    <dbReference type="NCBI Taxonomy" id="67368"/>
    <lineage>
        <taxon>Bacteria</taxon>
        <taxon>Bacillati</taxon>
        <taxon>Actinomycetota</taxon>
        <taxon>Actinomycetes</taxon>
        <taxon>Kitasatosporales</taxon>
        <taxon>Streptomycetaceae</taxon>
        <taxon>Streptomyces</taxon>
    </lineage>
</organism>
<proteinExistence type="predicted"/>
<reference evidence="1" key="1">
    <citation type="journal article" date="2014" name="Int. J. Syst. Evol. Microbiol.">
        <title>Complete genome sequence of Corynebacterium casei LMG S-19264T (=DSM 44701T), isolated from a smear-ripened cheese.</title>
        <authorList>
            <consortium name="US DOE Joint Genome Institute (JGI-PGF)"/>
            <person name="Walter F."/>
            <person name="Albersmeier A."/>
            <person name="Kalinowski J."/>
            <person name="Ruckert C."/>
        </authorList>
    </citation>
    <scope>NUCLEOTIDE SEQUENCE</scope>
    <source>
        <strain evidence="1">JCM 4518</strain>
    </source>
</reference>
<gene>
    <name evidence="1" type="ORF">GCM10010305_63260</name>
</gene>
<dbReference type="AlphaFoldDB" id="A0A918WEF7"/>
<keyword evidence="2" id="KW-1185">Reference proteome</keyword>
<protein>
    <submittedName>
        <fullName evidence="1">Uncharacterized protein</fullName>
    </submittedName>
</protein>
<reference evidence="1" key="2">
    <citation type="submission" date="2020-09" db="EMBL/GenBank/DDBJ databases">
        <authorList>
            <person name="Sun Q."/>
            <person name="Ohkuma M."/>
        </authorList>
    </citation>
    <scope>NUCLEOTIDE SEQUENCE</scope>
    <source>
        <strain evidence="1">JCM 4518</strain>
    </source>
</reference>
<name>A0A918WEF7_9ACTN</name>
<sequence>MTANEKYRLPAKTLSHLLVADGCPGGAVGSDLGESLDVKSFDPHDVGDGNGSSF</sequence>
<dbReference type="EMBL" id="BMUL01000072">
    <property type="protein sequence ID" value="GHB12670.1"/>
    <property type="molecule type" value="Genomic_DNA"/>
</dbReference>
<accession>A0A918WEF7</accession>
<evidence type="ECO:0000313" key="1">
    <source>
        <dbReference type="EMBL" id="GHB12670.1"/>
    </source>
</evidence>
<evidence type="ECO:0000313" key="2">
    <source>
        <dbReference type="Proteomes" id="UP000644020"/>
    </source>
</evidence>
<dbReference type="Proteomes" id="UP000644020">
    <property type="component" value="Unassembled WGS sequence"/>
</dbReference>